<dbReference type="EMBL" id="CP016346">
    <property type="protein sequence ID" value="ANQ15302.1"/>
    <property type="molecule type" value="Genomic_DNA"/>
</dbReference>
<evidence type="ECO:0000313" key="3">
    <source>
        <dbReference type="Proteomes" id="UP000092741"/>
    </source>
</evidence>
<feature type="compositionally biased region" description="Low complexity" evidence="1">
    <location>
        <begin position="190"/>
        <end position="201"/>
    </location>
</feature>
<dbReference type="KEGG" id="vna:PN96_17740"/>
<protein>
    <submittedName>
        <fullName evidence="2">Uncharacterized protein</fullName>
    </submittedName>
</protein>
<sequence length="342" mass="37673">MKTRITKVLVVTGLAVLISYFPVYYSYAATSPNCNNILATNRTSVSQKMVMLLGQDITKSNHITTVIPTAKNPFVTEELVSVSNDVSPNGRYPKRTLNDIQRMRSNLNLAAKEAERLKGTYELALISLIDGYCQFSNNKLTQHAKIDFDHLEGLTLYSIPALIAMADQSYAMFKKQSNKQPSESNERNNDQQNNEEASSAVAAASYQNDNVMVKVEDFDGSNVTFSVTNIGAEGKLEPQFNTFSAYRNESGNLLYRPESLLSIEDNDGNSIPTIGIAELSSHGSKHLSISPGETRTFVTRLVQKAPEHAQLSIEFPAKALNTEQPFSLSFTDLIAIATADIN</sequence>
<dbReference type="AlphaFoldDB" id="A0AAN0Y7Z6"/>
<dbReference type="GeneID" id="70914677"/>
<organism evidence="2 3">
    <name type="scientific">Vibrio natriegens NBRC 15636 = ATCC 14048 = DSM 759</name>
    <dbReference type="NCBI Taxonomy" id="1219067"/>
    <lineage>
        <taxon>Bacteria</taxon>
        <taxon>Pseudomonadati</taxon>
        <taxon>Pseudomonadota</taxon>
        <taxon>Gammaproteobacteria</taxon>
        <taxon>Vibrionales</taxon>
        <taxon>Vibrionaceae</taxon>
        <taxon>Vibrio</taxon>
    </lineage>
</organism>
<gene>
    <name evidence="2" type="ORF">BA890_21585</name>
</gene>
<evidence type="ECO:0000256" key="1">
    <source>
        <dbReference type="SAM" id="MobiDB-lite"/>
    </source>
</evidence>
<keyword evidence="3" id="KW-1185">Reference proteome</keyword>
<name>A0AAN0Y7Z6_VIBNA</name>
<reference evidence="2 3" key="1">
    <citation type="submission" date="2016-07" db="EMBL/GenBank/DDBJ databases">
        <title>Developing Vibrio natriegens as a novel, fast-growing host for biotechnology.</title>
        <authorList>
            <person name="Weinstock M.T."/>
            <person name="Hesek E.D."/>
            <person name="Wilson C.M."/>
            <person name="Gibson D.G."/>
        </authorList>
    </citation>
    <scope>NUCLEOTIDE SEQUENCE [LARGE SCALE GENOMIC DNA]</scope>
    <source>
        <strain evidence="2 3">ATCC 14048</strain>
    </source>
</reference>
<dbReference type="Proteomes" id="UP000092741">
    <property type="component" value="Chromosome 2"/>
</dbReference>
<feature type="region of interest" description="Disordered" evidence="1">
    <location>
        <begin position="174"/>
        <end position="201"/>
    </location>
</feature>
<evidence type="ECO:0000313" key="2">
    <source>
        <dbReference type="EMBL" id="ANQ15302.1"/>
    </source>
</evidence>
<proteinExistence type="predicted"/>
<dbReference type="RefSeq" id="WP_020334110.1">
    <property type="nucleotide sequence ID" value="NZ_ATFJ01000017.1"/>
</dbReference>
<accession>A0AAN0Y7Z6</accession>